<dbReference type="AlphaFoldDB" id="A0A8J1UGQ3"/>
<keyword evidence="2" id="KW-0040">ANK repeat</keyword>
<keyword evidence="4" id="KW-1185">Reference proteome</keyword>
<gene>
    <name evidence="3" type="ORF">OFUS_LOCUS8124</name>
</gene>
<name>A0A8J1UGQ3_OWEFU</name>
<sequence length="387" mass="43688">MGNTKSKVKHPSVLHEAVSNGHFGTVKHLLAHKLPVDVKDEQGTVPLHIASELGHYAIMRLLLEEWANVNVQDDSKHSALHLAAQNGHIECMKLLIAHRANLNLRDTWDRTPLHKAIINNQIKAAKYLLTFKQCSVNIPDEIKRMVLHTAASYGQCDLVAEIIAHGGIIDWQDIKGRTALYLAVLVDHIEVVKLLIDSGANVELSNTSNVSPLILAAQKGFLECVRLLLDAGAKTRHSPEFAYPLNSAMLRACSKKDTNKCLAYMEICRLIIQSDGEPPPNQTFYVAYRWVQQEQENEVVLHEMLDVIHLMFLAGMTTDFTTLTMDSRHDNLINEWRAKYLARCLSLKDVSRRALRSHLQGIYPNLIYAVGRLNLPRRIKEMILLKD</sequence>
<dbReference type="PANTHER" id="PTHR24166:SF48">
    <property type="entry name" value="PROTEIN VAPYRIN"/>
    <property type="match status" value="1"/>
</dbReference>
<dbReference type="PANTHER" id="PTHR24166">
    <property type="entry name" value="ROLLING PEBBLES, ISOFORM B"/>
    <property type="match status" value="1"/>
</dbReference>
<dbReference type="Gene3D" id="1.25.40.20">
    <property type="entry name" value="Ankyrin repeat-containing domain"/>
    <property type="match status" value="2"/>
</dbReference>
<evidence type="ECO:0000256" key="2">
    <source>
        <dbReference type="ARBA" id="ARBA00023043"/>
    </source>
</evidence>
<dbReference type="InterPro" id="IPR036770">
    <property type="entry name" value="Ankyrin_rpt-contain_sf"/>
</dbReference>
<dbReference type="EMBL" id="CAIIXF020000004">
    <property type="protein sequence ID" value="CAH1781557.1"/>
    <property type="molecule type" value="Genomic_DNA"/>
</dbReference>
<dbReference type="PROSITE" id="PS50088">
    <property type="entry name" value="ANK_REPEAT"/>
    <property type="match status" value="4"/>
</dbReference>
<dbReference type="PROSITE" id="PS50297">
    <property type="entry name" value="ANK_REP_REGION"/>
    <property type="match status" value="4"/>
</dbReference>
<dbReference type="Pfam" id="PF12796">
    <property type="entry name" value="Ank_2"/>
    <property type="match status" value="2"/>
</dbReference>
<protein>
    <submittedName>
        <fullName evidence="3">Uncharacterized protein</fullName>
    </submittedName>
</protein>
<reference evidence="3" key="1">
    <citation type="submission" date="2022-03" db="EMBL/GenBank/DDBJ databases">
        <authorList>
            <person name="Martin C."/>
        </authorList>
    </citation>
    <scope>NUCLEOTIDE SEQUENCE</scope>
</reference>
<comment type="caution">
    <text evidence="3">The sequence shown here is derived from an EMBL/GenBank/DDBJ whole genome shotgun (WGS) entry which is preliminary data.</text>
</comment>
<accession>A0A8J1UGQ3</accession>
<evidence type="ECO:0000313" key="3">
    <source>
        <dbReference type="EMBL" id="CAH1781557.1"/>
    </source>
</evidence>
<dbReference type="SMART" id="SM00248">
    <property type="entry name" value="ANK"/>
    <property type="match status" value="7"/>
</dbReference>
<dbReference type="Proteomes" id="UP000749559">
    <property type="component" value="Unassembled WGS sequence"/>
</dbReference>
<evidence type="ECO:0000313" key="4">
    <source>
        <dbReference type="Proteomes" id="UP000749559"/>
    </source>
</evidence>
<organism evidence="3 4">
    <name type="scientific">Owenia fusiformis</name>
    <name type="common">Polychaete worm</name>
    <dbReference type="NCBI Taxonomy" id="6347"/>
    <lineage>
        <taxon>Eukaryota</taxon>
        <taxon>Metazoa</taxon>
        <taxon>Spiralia</taxon>
        <taxon>Lophotrochozoa</taxon>
        <taxon>Annelida</taxon>
        <taxon>Polychaeta</taxon>
        <taxon>Sedentaria</taxon>
        <taxon>Canalipalpata</taxon>
        <taxon>Sabellida</taxon>
        <taxon>Oweniida</taxon>
        <taxon>Oweniidae</taxon>
        <taxon>Owenia</taxon>
    </lineage>
</organism>
<evidence type="ECO:0000256" key="1">
    <source>
        <dbReference type="ARBA" id="ARBA00022737"/>
    </source>
</evidence>
<proteinExistence type="predicted"/>
<dbReference type="OrthoDB" id="435402at2759"/>
<dbReference type="SUPFAM" id="SSF48403">
    <property type="entry name" value="Ankyrin repeat"/>
    <property type="match status" value="1"/>
</dbReference>
<dbReference type="PRINTS" id="PR01415">
    <property type="entry name" value="ANKYRIN"/>
</dbReference>
<dbReference type="InterPro" id="IPR050889">
    <property type="entry name" value="Dendritic_Spine_Reg/Scaffold"/>
</dbReference>
<keyword evidence="1" id="KW-0677">Repeat</keyword>
<dbReference type="InterPro" id="IPR002110">
    <property type="entry name" value="Ankyrin_rpt"/>
</dbReference>